<feature type="compositionally biased region" description="Basic and acidic residues" evidence="2">
    <location>
        <begin position="733"/>
        <end position="743"/>
    </location>
</feature>
<feature type="compositionally biased region" description="Low complexity" evidence="2">
    <location>
        <begin position="401"/>
        <end position="413"/>
    </location>
</feature>
<dbReference type="InterPro" id="IPR041092">
    <property type="entry name" value="PBECR1"/>
</dbReference>
<evidence type="ECO:0000256" key="1">
    <source>
        <dbReference type="SAM" id="Coils"/>
    </source>
</evidence>
<proteinExistence type="predicted"/>
<dbReference type="RefSeq" id="WP_135058008.1">
    <property type="nucleotide sequence ID" value="NZ_JADGLC010000023.1"/>
</dbReference>
<feature type="region of interest" description="Disordered" evidence="2">
    <location>
        <begin position="373"/>
        <end position="416"/>
    </location>
</feature>
<name>A0A4Y9JS16_9PAST</name>
<evidence type="ECO:0000256" key="2">
    <source>
        <dbReference type="SAM" id="MobiDB-lite"/>
    </source>
</evidence>
<dbReference type="Pfam" id="PF18798">
    <property type="entry name" value="LPD3"/>
    <property type="match status" value="1"/>
</dbReference>
<feature type="region of interest" description="Disordered" evidence="2">
    <location>
        <begin position="727"/>
        <end position="788"/>
    </location>
</feature>
<dbReference type="OrthoDB" id="5673206at2"/>
<dbReference type="InterPro" id="IPR040561">
    <property type="entry name" value="LPD38"/>
</dbReference>
<reference evidence="6 7" key="1">
    <citation type="submission" date="2019-03" db="EMBL/GenBank/DDBJ databases">
        <title>Diversity of the mouse oral microbiome.</title>
        <authorList>
            <person name="Joseph S."/>
            <person name="Aduse-Opoku J."/>
            <person name="Curtis M."/>
            <person name="Wade W."/>
            <person name="Hashim A."/>
        </authorList>
    </citation>
    <scope>NUCLEOTIDE SEQUENCE [LARGE SCALE GENOMIC DNA]</scope>
    <source>
        <strain evidence="6 7">WT12</strain>
    </source>
</reference>
<feature type="domain" description="Large polyvalent protein associated" evidence="5">
    <location>
        <begin position="1926"/>
        <end position="2094"/>
    </location>
</feature>
<comment type="caution">
    <text evidence="6">The sequence shown here is derived from an EMBL/GenBank/DDBJ whole genome shotgun (WGS) entry which is preliminary data.</text>
</comment>
<dbReference type="EMBL" id="SPPA01000023">
    <property type="protein sequence ID" value="TFV08614.1"/>
    <property type="molecule type" value="Genomic_DNA"/>
</dbReference>
<feature type="domain" description="Large polyvalent protein-associated" evidence="3">
    <location>
        <begin position="1066"/>
        <end position="1179"/>
    </location>
</feature>
<evidence type="ECO:0000313" key="6">
    <source>
        <dbReference type="EMBL" id="TFV08614.1"/>
    </source>
</evidence>
<feature type="compositionally biased region" description="Basic and acidic residues" evidence="2">
    <location>
        <begin position="1540"/>
        <end position="1550"/>
    </location>
</feature>
<evidence type="ECO:0000259" key="5">
    <source>
        <dbReference type="Pfam" id="PF18857"/>
    </source>
</evidence>
<accession>A0A4Y9JS16</accession>
<evidence type="ECO:0000259" key="3">
    <source>
        <dbReference type="Pfam" id="PF18798"/>
    </source>
</evidence>
<gene>
    <name evidence="6" type="ORF">E4T80_10005</name>
</gene>
<dbReference type="Proteomes" id="UP000297396">
    <property type="component" value="Unassembled WGS sequence"/>
</dbReference>
<evidence type="ECO:0000259" key="4">
    <source>
        <dbReference type="Pfam" id="PF18809"/>
    </source>
</evidence>
<keyword evidence="1" id="KW-0175">Coiled coil</keyword>
<dbReference type="Pfam" id="PF18809">
    <property type="entry name" value="PBECR1"/>
    <property type="match status" value="1"/>
</dbReference>
<feature type="region of interest" description="Disordered" evidence="2">
    <location>
        <begin position="1531"/>
        <end position="1550"/>
    </location>
</feature>
<feature type="domain" description="Phage-Barnase-EndoU-ColicinE5/D-RelE-like nuclease" evidence="4">
    <location>
        <begin position="605"/>
        <end position="717"/>
    </location>
</feature>
<dbReference type="InterPro" id="IPR040824">
    <property type="entry name" value="LPD3"/>
</dbReference>
<sequence>MSDTIQLNEFQNFSMTPEQKAYFDLMAKPTEDVTGFGIKQAEDFNRQMAAFPNVTPIQRFQAFENFKNDWNEQYIRNGYSSEQIAKINAEFNSLADPRNQEGFVDQLKGFGHQIGAGFEKFAGNIQAAFNPEWAEDNIKAAEEHRKQSGANAQISQYLQQQEQQALQQNGSSEFGATVKSFVNNPRALIGTAAEELTPYLATGAAAAVAAPFTGGASLAFAPAVMGGTGAFTEAGAYRLGMQEKINAMSKEQLMALPEIQSRLQSGMTFEQAKADYATDFSDHAVGTAAAAGIGALESMTGVGKLGSKLGLGGAVKTLIKEPVLQAGQEALAQLNQNLGYAQIDPNQNITENVQSSAAVGGLLGIGSGTISAASQLRSEPESQTSTDKPQIENDITKSSVQPQPTDTAQTTPQSVDEKALETVLTDYKNQAEEADYKEMYDELKSDILDGKIHERAAEDYGDTQYRDFARAYLAQTGQVQSEAQPTQAVETEQDFANSEQQTVEQPKLNEERLQQYRTEVNELLAQRKAENLSEQGVVARYSRIVERFPDHNTLAEELYRREQEDNEQQVLFSRSPMKSVEANIARGRERMTKAILDKADVKRGMYHGEFGWVDFVWGDDGVTKGKNRFGEPRGRGISHVIEARMRKDGLTEDQATQMLTNDIVDTIARGTGSKKVMKDNSERLQLNYTRPTDQKTHRAILTKNKGSNAWVLTGYEVFEDATRPQFITTSPTDTHRTLQRDEAGASNVASDSEQFANPNGLSNDTALELGRPTNTSQLNDTHAHSQRGRGVVAENGVNLANYDNVVNQVEQDQQTLSRILGEETARHVYIVDSNTEIPTGHNVKKLAEEGIEGWFDIGSQKLYLISDNITETETLSRDERLAWVAWHELAHAGVRMKYGRALKNLLSSAGKNPVVSVLARRIQAERAKLGETLSREVAIEEAMAELYATTETGNWAALESRYHMRIAPSWKKGKDNVRDFLAKIANLFRRLIGGVIRRDVSQTMTTGQVFDTLSGIKQGIADIAQNQAEPTAYNGESNVESRYSLNENPDSEFANAVPKRMASSFDEARAAVTELLGEPLVNKETGMIATISKRSLDKLVSGKASHKSSSTHDHLMAVANIDQLFENAIDGWIEPAKSVDNTSIAGVHKMFAPLNIDGVIKLAKLTVKEFKDNSGNRIYSVETIEIGDQKSSVPELTASVQDERTLVGLHRANVESLIQQIKNFNSRKENSTAENEGDIRYSRKQSTLDTIKAGKIEHNDDPTIFGNIKSGNFSEAWKTLTRNADFLLTDETRPVVEWVNGLDLSRAEQVDILSELDRADGIRHALNATVSQRFLKPLQQNIAALAKKHKKEVDWTKHVVESYISAKWSITRNRQILAREQKAMEEAKTAMEVAQREALLAEEGSDKRYAEATRAYRRAERRYLDRKHDIELKNWETDEHGDFVVKRKVGVAGWSIPHAQAIMAEAEKHFSAQEMEQAAKPIRQAVSWNIAKNVEANRITAEQAAEYRKHPDYVPLTGDPDRADNDDFIGGASQRGVNTARDKAQKGRTNSEAEGAIDAVYKMLDKTIANYAWQPFKNKVNEVYEQALSEEKDAGKSDEQAKKAVAARTGIERAIFKGTTRPSDDVLIRKYGNVYYEYRLPEAVITALKGSQRNETDYKLGKFFALTGIKTLTGLYAQGVTQFKPMFAPKNMIRDVWEKSALLTTREIIGADGKDLSQKAKNRIGRKTFSALYNLKETARLMKATKALAKGDTENLNTKDEYQRDLKELIKLGGVSNYSTYLARTEKDLVSEIEKLNNPRGRFVEGAKHLVALWNGTFDYVSSLAAYRALKAEGVSAERAAAIVLNLSNFRKQGWAAKHFKPLYMFLNPTLQGGKNIVQMMSTKQGWLYLAGRTTMAMAVWSLLMSLDDEDEETGKRMFANGDLSREILIPTGEKDRYIRVPVGYGAPQVVNNLAVNLVALMNNQITAADAFANIVAHNAKSVMPVSPSEISASKYPLEKLADTLTPTMFKSLTQWVMDRNAFGNRIKPSFVQGDKLLSQQSKSTTAEFWQETAKWMQDNLGFDAHPEAYKHIFDSYRGMMGVLGDFASAVIENPNREMHGKSTIMPIVQDFFGIKGENRASNLYYEYKGEAQELMKEFNYHKENGTLAQWRTPEKMRAVLWNQKADSEINRFRKLKAKLNKDKGKISDETYATRLQRYNQNIERIHRKMVYEWRKQQDLHTVRTP</sequence>
<feature type="compositionally biased region" description="Polar residues" evidence="2">
    <location>
        <begin position="373"/>
        <end position="388"/>
    </location>
</feature>
<evidence type="ECO:0008006" key="8">
    <source>
        <dbReference type="Google" id="ProtNLM"/>
    </source>
</evidence>
<evidence type="ECO:0000313" key="7">
    <source>
        <dbReference type="Proteomes" id="UP000297396"/>
    </source>
</evidence>
<feature type="coiled-coil region" evidence="1">
    <location>
        <begin position="1377"/>
        <end position="1404"/>
    </location>
</feature>
<protein>
    <recommendedName>
        <fullName evidence="8">Large polyvalent protein associated domain-containing protein</fullName>
    </recommendedName>
</protein>
<organism evidence="6 7">
    <name type="scientific">Muribacter muris</name>
    <dbReference type="NCBI Taxonomy" id="67855"/>
    <lineage>
        <taxon>Bacteria</taxon>
        <taxon>Pseudomonadati</taxon>
        <taxon>Pseudomonadota</taxon>
        <taxon>Gammaproteobacteria</taxon>
        <taxon>Pasteurellales</taxon>
        <taxon>Pasteurellaceae</taxon>
        <taxon>Muribacter</taxon>
    </lineage>
</organism>
<feature type="compositionally biased region" description="Polar residues" evidence="2">
    <location>
        <begin position="747"/>
        <end position="765"/>
    </location>
</feature>
<dbReference type="Pfam" id="PF18857">
    <property type="entry name" value="LPD38"/>
    <property type="match status" value="1"/>
</dbReference>